<dbReference type="EMBL" id="JADYXP020000010">
    <property type="protein sequence ID" value="KAL0115829.1"/>
    <property type="molecule type" value="Genomic_DNA"/>
</dbReference>
<dbReference type="AlphaFoldDB" id="A0AAW2FMA8"/>
<protein>
    <recommendedName>
        <fullName evidence="3">Ribosomal protein S10</fullName>
    </recommendedName>
</protein>
<proteinExistence type="predicted"/>
<evidence type="ECO:0000313" key="1">
    <source>
        <dbReference type="EMBL" id="KAL0115829.1"/>
    </source>
</evidence>
<sequence length="117" mass="14143">MYIINNDIAIPKRTDVSRYVKFARPCDPNRLPNVYTVRVTYVRAKIAHVRHTKYLTPLYAERIDVLIRRYIFYTPPRHRFSDLKKKWISRVVIVPEATPNARRSINLDRSYRARRRQ</sequence>
<dbReference type="Proteomes" id="UP001430953">
    <property type="component" value="Unassembled WGS sequence"/>
</dbReference>
<reference evidence="1 2" key="1">
    <citation type="submission" date="2023-03" db="EMBL/GenBank/DDBJ databases">
        <title>High recombination rates correlate with genetic variation in Cardiocondyla obscurior ants.</title>
        <authorList>
            <person name="Errbii M."/>
        </authorList>
    </citation>
    <scope>NUCLEOTIDE SEQUENCE [LARGE SCALE GENOMIC DNA]</scope>
    <source>
        <strain evidence="1">Alpha-2009</strain>
        <tissue evidence="1">Whole body</tissue>
    </source>
</reference>
<organism evidence="1 2">
    <name type="scientific">Cardiocondyla obscurior</name>
    <dbReference type="NCBI Taxonomy" id="286306"/>
    <lineage>
        <taxon>Eukaryota</taxon>
        <taxon>Metazoa</taxon>
        <taxon>Ecdysozoa</taxon>
        <taxon>Arthropoda</taxon>
        <taxon>Hexapoda</taxon>
        <taxon>Insecta</taxon>
        <taxon>Pterygota</taxon>
        <taxon>Neoptera</taxon>
        <taxon>Endopterygota</taxon>
        <taxon>Hymenoptera</taxon>
        <taxon>Apocrita</taxon>
        <taxon>Aculeata</taxon>
        <taxon>Formicoidea</taxon>
        <taxon>Formicidae</taxon>
        <taxon>Myrmicinae</taxon>
        <taxon>Cardiocondyla</taxon>
    </lineage>
</organism>
<comment type="caution">
    <text evidence="1">The sequence shown here is derived from an EMBL/GenBank/DDBJ whole genome shotgun (WGS) entry which is preliminary data.</text>
</comment>
<name>A0AAW2FMA8_9HYME</name>
<accession>A0AAW2FMA8</accession>
<keyword evidence="2" id="KW-1185">Reference proteome</keyword>
<evidence type="ECO:0008006" key="3">
    <source>
        <dbReference type="Google" id="ProtNLM"/>
    </source>
</evidence>
<gene>
    <name evidence="1" type="ORF">PUN28_011003</name>
</gene>
<evidence type="ECO:0000313" key="2">
    <source>
        <dbReference type="Proteomes" id="UP001430953"/>
    </source>
</evidence>